<keyword evidence="3" id="KW-1185">Reference proteome</keyword>
<keyword evidence="1" id="KW-0732">Signal</keyword>
<evidence type="ECO:0000313" key="3">
    <source>
        <dbReference type="Proteomes" id="UP000013782"/>
    </source>
</evidence>
<dbReference type="InterPro" id="IPR010315">
    <property type="entry name" value="DUF915_hydro-like"/>
</dbReference>
<reference evidence="2 3" key="1">
    <citation type="submission" date="2013-02" db="EMBL/GenBank/DDBJ databases">
        <title>The Genome Sequence of Enterococcus pallens BAA-351.</title>
        <authorList>
            <consortium name="The Broad Institute Genome Sequencing Platform"/>
            <consortium name="The Broad Institute Genome Sequencing Center for Infectious Disease"/>
            <person name="Earl A.M."/>
            <person name="Gilmore M.S."/>
            <person name="Lebreton F."/>
            <person name="Walker B."/>
            <person name="Young S.K."/>
            <person name="Zeng Q."/>
            <person name="Gargeya S."/>
            <person name="Fitzgerald M."/>
            <person name="Haas B."/>
            <person name="Abouelleil A."/>
            <person name="Alvarado L."/>
            <person name="Arachchi H.M."/>
            <person name="Berlin A.M."/>
            <person name="Chapman S.B."/>
            <person name="Dewar J."/>
            <person name="Goldberg J."/>
            <person name="Griggs A."/>
            <person name="Gujja S."/>
            <person name="Hansen M."/>
            <person name="Howarth C."/>
            <person name="Imamovic A."/>
            <person name="Larimer J."/>
            <person name="McCowan C."/>
            <person name="Murphy C."/>
            <person name="Neiman D."/>
            <person name="Pearson M."/>
            <person name="Priest M."/>
            <person name="Roberts A."/>
            <person name="Saif S."/>
            <person name="Shea T."/>
            <person name="Sisk P."/>
            <person name="Sykes S."/>
            <person name="Wortman J."/>
            <person name="Nusbaum C."/>
            <person name="Birren B."/>
        </authorList>
    </citation>
    <scope>NUCLEOTIDE SEQUENCE [LARGE SCALE GENOMIC DNA]</scope>
    <source>
        <strain evidence="2 3">ATCC BAA-351</strain>
    </source>
</reference>
<protein>
    <recommendedName>
        <fullName evidence="4">Alpha/beta hydrolase</fullName>
    </recommendedName>
</protein>
<dbReference type="RefSeq" id="WP_010759650.1">
    <property type="nucleotide sequence ID" value="NZ_ASWD01000003.1"/>
</dbReference>
<dbReference type="EMBL" id="AJAQ01000046">
    <property type="protein sequence ID" value="EOH87860.1"/>
    <property type="molecule type" value="Genomic_DNA"/>
</dbReference>
<evidence type="ECO:0000313" key="2">
    <source>
        <dbReference type="EMBL" id="EOH87860.1"/>
    </source>
</evidence>
<dbReference type="PATRIC" id="fig|1158607.3.peg.4700"/>
<feature type="chain" id="PRO_5004355671" description="Alpha/beta hydrolase" evidence="1">
    <location>
        <begin position="23"/>
        <end position="286"/>
    </location>
</feature>
<sequence length="286" mass="31591">MKKYIVSIVLLLCLVIASGCHSNNKKILTESSTNQTTGSFETSDKSDVPTLFIHGYSGTVNSFGGMISRFENQQLAHKEMIITVQSDGTLQIDGKLSHVKNNPMIQVLFADNKSNEWNQTEWIYTVLKYLNSQNIEQVNIVGHSMGGVSSFRFLTTYGEPEDSPKIVKLIAIGSPLNDFIDTSDQQDMDDLLLNGPTQKSDRYNDYGNGIANIPASLPILLLAGKLDSSTSNDGTVQLTSALSIYSLVKKNGNSIKQVVFTGPDAQHSRLHENKVVDQQINQFLWK</sequence>
<name>R2RX32_9ENTE</name>
<comment type="caution">
    <text evidence="2">The sequence shown here is derived from an EMBL/GenBank/DDBJ whole genome shotgun (WGS) entry which is preliminary data.</text>
</comment>
<feature type="signal peptide" evidence="1">
    <location>
        <begin position="1"/>
        <end position="22"/>
    </location>
</feature>
<dbReference type="eggNOG" id="COG4814">
    <property type="taxonomic scope" value="Bacteria"/>
</dbReference>
<proteinExistence type="predicted"/>
<dbReference type="InterPro" id="IPR029058">
    <property type="entry name" value="AB_hydrolase_fold"/>
</dbReference>
<dbReference type="PROSITE" id="PS51257">
    <property type="entry name" value="PROKAR_LIPOPROTEIN"/>
    <property type="match status" value="1"/>
</dbReference>
<dbReference type="OrthoDB" id="503948at2"/>
<gene>
    <name evidence="2" type="ORF">UAU_04715</name>
</gene>
<dbReference type="STRING" id="160454.RV10_GL000123"/>
<organism evidence="2 3">
    <name type="scientific">Enterococcus pallens ATCC BAA-351</name>
    <dbReference type="NCBI Taxonomy" id="1158607"/>
    <lineage>
        <taxon>Bacteria</taxon>
        <taxon>Bacillati</taxon>
        <taxon>Bacillota</taxon>
        <taxon>Bacilli</taxon>
        <taxon>Lactobacillales</taxon>
        <taxon>Enterococcaceae</taxon>
        <taxon>Enterococcus</taxon>
    </lineage>
</organism>
<dbReference type="HOGENOM" id="CLU_077377_0_0_9"/>
<dbReference type="SUPFAM" id="SSF53474">
    <property type="entry name" value="alpha/beta-Hydrolases"/>
    <property type="match status" value="1"/>
</dbReference>
<accession>R2RX32</accession>
<dbReference type="Proteomes" id="UP000013782">
    <property type="component" value="Unassembled WGS sequence"/>
</dbReference>
<evidence type="ECO:0000256" key="1">
    <source>
        <dbReference type="SAM" id="SignalP"/>
    </source>
</evidence>
<dbReference type="Pfam" id="PF06028">
    <property type="entry name" value="DUF915"/>
    <property type="match status" value="1"/>
</dbReference>
<evidence type="ECO:0008006" key="4">
    <source>
        <dbReference type="Google" id="ProtNLM"/>
    </source>
</evidence>
<dbReference type="AlphaFoldDB" id="R2RX32"/>
<dbReference type="Gene3D" id="3.40.50.1820">
    <property type="entry name" value="alpha/beta hydrolase"/>
    <property type="match status" value="1"/>
</dbReference>